<organism evidence="4 5">
    <name type="scientific">Tepidamorphus gemmatus</name>
    <dbReference type="NCBI Taxonomy" id="747076"/>
    <lineage>
        <taxon>Bacteria</taxon>
        <taxon>Pseudomonadati</taxon>
        <taxon>Pseudomonadota</taxon>
        <taxon>Alphaproteobacteria</taxon>
        <taxon>Hyphomicrobiales</taxon>
        <taxon>Tepidamorphaceae</taxon>
        <taxon>Tepidamorphus</taxon>
    </lineage>
</organism>
<evidence type="ECO:0000313" key="5">
    <source>
        <dbReference type="Proteomes" id="UP000295678"/>
    </source>
</evidence>
<comment type="caution">
    <text evidence="4">The sequence shown here is derived from an EMBL/GenBank/DDBJ whole genome shotgun (WGS) entry which is preliminary data.</text>
</comment>
<feature type="domain" description="MgtC/SapB/SrpB/YhiD N-terminal" evidence="2">
    <location>
        <begin position="10"/>
        <end position="135"/>
    </location>
</feature>
<feature type="transmembrane region" description="Helical" evidence="1">
    <location>
        <begin position="237"/>
        <end position="260"/>
    </location>
</feature>
<accession>A0A4R3MK25</accession>
<dbReference type="RefSeq" id="WP_132805530.1">
    <property type="nucleotide sequence ID" value="NZ_SMAK01000002.1"/>
</dbReference>
<feature type="transmembrane region" description="Helical" evidence="1">
    <location>
        <begin position="115"/>
        <end position="133"/>
    </location>
</feature>
<dbReference type="Pfam" id="PF02308">
    <property type="entry name" value="MgtC"/>
    <property type="match status" value="1"/>
</dbReference>
<dbReference type="InterPro" id="IPR049177">
    <property type="entry name" value="MgtC_SapB_SrpB_YhiD_N"/>
</dbReference>
<keyword evidence="1" id="KW-1133">Transmembrane helix</keyword>
<dbReference type="PANTHER" id="PTHR39084:SF1">
    <property type="entry name" value="DUF4010 DOMAIN-CONTAINING PROTEIN"/>
    <property type="match status" value="1"/>
</dbReference>
<protein>
    <submittedName>
        <fullName evidence="4">Uncharacterized membrane protein (DUF4010 family)</fullName>
    </submittedName>
</protein>
<evidence type="ECO:0000313" key="4">
    <source>
        <dbReference type="EMBL" id="TCT12774.1"/>
    </source>
</evidence>
<keyword evidence="1" id="KW-0812">Transmembrane</keyword>
<reference evidence="4 5" key="1">
    <citation type="submission" date="2019-03" db="EMBL/GenBank/DDBJ databases">
        <title>Genomic Encyclopedia of Type Strains, Phase IV (KMG-IV): sequencing the most valuable type-strain genomes for metagenomic binning, comparative biology and taxonomic classification.</title>
        <authorList>
            <person name="Goeker M."/>
        </authorList>
    </citation>
    <scope>NUCLEOTIDE SEQUENCE [LARGE SCALE GENOMIC DNA]</scope>
    <source>
        <strain evidence="4 5">DSM 19345</strain>
    </source>
</reference>
<proteinExistence type="predicted"/>
<feature type="transmembrane region" description="Helical" evidence="1">
    <location>
        <begin position="364"/>
        <end position="384"/>
    </location>
</feature>
<dbReference type="Pfam" id="PF13194">
    <property type="entry name" value="DUF4010"/>
    <property type="match status" value="1"/>
</dbReference>
<feature type="transmembrane region" description="Helical" evidence="1">
    <location>
        <begin position="338"/>
        <end position="358"/>
    </location>
</feature>
<dbReference type="OrthoDB" id="9813718at2"/>
<gene>
    <name evidence="4" type="ORF">EDC22_102461</name>
</gene>
<feature type="transmembrane region" description="Helical" evidence="1">
    <location>
        <begin position="62"/>
        <end position="79"/>
    </location>
</feature>
<feature type="transmembrane region" description="Helical" evidence="1">
    <location>
        <begin position="307"/>
        <end position="326"/>
    </location>
</feature>
<dbReference type="InterPro" id="IPR025105">
    <property type="entry name" value="DUF4010"/>
</dbReference>
<feature type="transmembrane region" description="Helical" evidence="1">
    <location>
        <begin position="177"/>
        <end position="196"/>
    </location>
</feature>
<evidence type="ECO:0000256" key="1">
    <source>
        <dbReference type="SAM" id="Phobius"/>
    </source>
</evidence>
<sequence>MDTVELFERLGLALAIGFLIGIERGWRERGEGEGGRTAGLRTFALSGLLGGLTALLARELGVAIFAVVFLGFAGAVTLFKWREAGKENDYSVTTVVAAMLVFVLGGYAVVGHIALAAAAAVVTAALLAFKTMLHRWVAALSWPEIRSAIVLLAMTFVALPLLPDRAFGPFGAFNPHAIWLLTVMIATVSFAGYAATRLVGERRGLVLTAFVGGLVSSTAVTLDMARRSRDPAADPKLLASGACLSGAVMFGRILVVAVLIEQRLWPFLAPAFVTAAAVAGLFGFAYLRAGRSPAKGQSTTIALGNPFEFATVLRFGGLLALVMFLANALQAWFGPQSALWLAAAAGLADVDAVTLSMARGAGSTVPPTIAVLAILVVACANSVSKSVLSVVSGSSAFAWRHVAAMLASVVLMALVYRAMLPFMPAWP</sequence>
<keyword evidence="1" id="KW-0472">Membrane</keyword>
<keyword evidence="5" id="KW-1185">Reference proteome</keyword>
<dbReference type="EMBL" id="SMAK01000002">
    <property type="protein sequence ID" value="TCT12774.1"/>
    <property type="molecule type" value="Genomic_DNA"/>
</dbReference>
<evidence type="ECO:0000259" key="2">
    <source>
        <dbReference type="Pfam" id="PF02308"/>
    </source>
</evidence>
<feature type="transmembrane region" description="Helical" evidence="1">
    <location>
        <begin position="145"/>
        <end position="162"/>
    </location>
</feature>
<name>A0A4R3MK25_9HYPH</name>
<feature type="transmembrane region" description="Helical" evidence="1">
    <location>
        <begin position="396"/>
        <end position="419"/>
    </location>
</feature>
<evidence type="ECO:0000259" key="3">
    <source>
        <dbReference type="Pfam" id="PF13194"/>
    </source>
</evidence>
<dbReference type="PANTHER" id="PTHR39084">
    <property type="entry name" value="MEMBRANE PROTEIN-RELATED"/>
    <property type="match status" value="1"/>
</dbReference>
<feature type="domain" description="DUF4010" evidence="3">
    <location>
        <begin position="183"/>
        <end position="393"/>
    </location>
</feature>
<dbReference type="Proteomes" id="UP000295678">
    <property type="component" value="Unassembled WGS sequence"/>
</dbReference>
<feature type="transmembrane region" description="Helical" evidence="1">
    <location>
        <begin position="267"/>
        <end position="287"/>
    </location>
</feature>
<dbReference type="AlphaFoldDB" id="A0A4R3MK25"/>
<feature type="transmembrane region" description="Helical" evidence="1">
    <location>
        <begin position="205"/>
        <end position="225"/>
    </location>
</feature>